<dbReference type="PANTHER" id="PTHR39615">
    <property type="entry name" value="YALI0E17897P"/>
    <property type="match status" value="1"/>
</dbReference>
<gene>
    <name evidence="2" type="ORF">NADFUDRAFT_83549</name>
</gene>
<evidence type="ECO:0000313" key="2">
    <source>
        <dbReference type="EMBL" id="ODQ64605.1"/>
    </source>
</evidence>
<dbReference type="InterPro" id="IPR027915">
    <property type="entry name" value="DUF4452"/>
</dbReference>
<dbReference type="Pfam" id="PF14618">
    <property type="entry name" value="DUF4452"/>
    <property type="match status" value="1"/>
</dbReference>
<sequence>MSFYNQIYTGNQGVLSPAQENANMAYQFINSSKNKFNAGRAFDLSDDIEFCPVLSDHERNTSMYFAGANGTMMSPYMSPSALHMPQDGGLHSYNLTSKVTSPSPRNSSSARVKRDKALEIVNPSTGKISSPSVSHTPIKFGLSSQQPISNQQLQQQHQSQQQRKV</sequence>
<evidence type="ECO:0000256" key="1">
    <source>
        <dbReference type="SAM" id="MobiDB-lite"/>
    </source>
</evidence>
<organism evidence="2 3">
    <name type="scientific">Nadsonia fulvescens var. elongata DSM 6958</name>
    <dbReference type="NCBI Taxonomy" id="857566"/>
    <lineage>
        <taxon>Eukaryota</taxon>
        <taxon>Fungi</taxon>
        <taxon>Dikarya</taxon>
        <taxon>Ascomycota</taxon>
        <taxon>Saccharomycotina</taxon>
        <taxon>Dipodascomycetes</taxon>
        <taxon>Dipodascales</taxon>
        <taxon>Dipodascales incertae sedis</taxon>
        <taxon>Nadsonia</taxon>
    </lineage>
</organism>
<name>A0A1E3PGR7_9ASCO</name>
<feature type="compositionally biased region" description="Polar residues" evidence="1">
    <location>
        <begin position="93"/>
        <end position="110"/>
    </location>
</feature>
<feature type="region of interest" description="Disordered" evidence="1">
    <location>
        <begin position="79"/>
        <end position="165"/>
    </location>
</feature>
<dbReference type="AlphaFoldDB" id="A0A1E3PGR7"/>
<dbReference type="OrthoDB" id="5408025at2759"/>
<accession>A0A1E3PGR7</accession>
<dbReference type="PANTHER" id="PTHR39615:SF1">
    <property type="entry name" value="YALI0E17897P"/>
    <property type="match status" value="1"/>
</dbReference>
<protein>
    <submittedName>
        <fullName evidence="2">Uncharacterized protein</fullName>
    </submittedName>
</protein>
<keyword evidence="3" id="KW-1185">Reference proteome</keyword>
<dbReference type="Proteomes" id="UP000095009">
    <property type="component" value="Unassembled WGS sequence"/>
</dbReference>
<reference evidence="2 3" key="1">
    <citation type="journal article" date="2016" name="Proc. Natl. Acad. Sci. U.S.A.">
        <title>Comparative genomics of biotechnologically important yeasts.</title>
        <authorList>
            <person name="Riley R."/>
            <person name="Haridas S."/>
            <person name="Wolfe K.H."/>
            <person name="Lopes M.R."/>
            <person name="Hittinger C.T."/>
            <person name="Goeker M."/>
            <person name="Salamov A.A."/>
            <person name="Wisecaver J.H."/>
            <person name="Long T.M."/>
            <person name="Calvey C.H."/>
            <person name="Aerts A.L."/>
            <person name="Barry K.W."/>
            <person name="Choi C."/>
            <person name="Clum A."/>
            <person name="Coughlan A.Y."/>
            <person name="Deshpande S."/>
            <person name="Douglass A.P."/>
            <person name="Hanson S.J."/>
            <person name="Klenk H.-P."/>
            <person name="LaButti K.M."/>
            <person name="Lapidus A."/>
            <person name="Lindquist E.A."/>
            <person name="Lipzen A.M."/>
            <person name="Meier-Kolthoff J.P."/>
            <person name="Ohm R.A."/>
            <person name="Otillar R.P."/>
            <person name="Pangilinan J.L."/>
            <person name="Peng Y."/>
            <person name="Rokas A."/>
            <person name="Rosa C.A."/>
            <person name="Scheuner C."/>
            <person name="Sibirny A.A."/>
            <person name="Slot J.C."/>
            <person name="Stielow J.B."/>
            <person name="Sun H."/>
            <person name="Kurtzman C.P."/>
            <person name="Blackwell M."/>
            <person name="Grigoriev I.V."/>
            <person name="Jeffries T.W."/>
        </authorList>
    </citation>
    <scope>NUCLEOTIDE SEQUENCE [LARGE SCALE GENOMIC DNA]</scope>
    <source>
        <strain evidence="2 3">DSM 6958</strain>
    </source>
</reference>
<evidence type="ECO:0000313" key="3">
    <source>
        <dbReference type="Proteomes" id="UP000095009"/>
    </source>
</evidence>
<feature type="compositionally biased region" description="Polar residues" evidence="1">
    <location>
        <begin position="122"/>
        <end position="135"/>
    </location>
</feature>
<dbReference type="EMBL" id="KV454411">
    <property type="protein sequence ID" value="ODQ64605.1"/>
    <property type="molecule type" value="Genomic_DNA"/>
</dbReference>
<feature type="compositionally biased region" description="Low complexity" evidence="1">
    <location>
        <begin position="143"/>
        <end position="165"/>
    </location>
</feature>
<proteinExistence type="predicted"/>